<protein>
    <submittedName>
        <fullName evidence="3">TIR-like protein FxsC</fullName>
    </submittedName>
</protein>
<evidence type="ECO:0000313" key="3">
    <source>
        <dbReference type="EMBL" id="MEE4542586.1"/>
    </source>
</evidence>
<dbReference type="NCBIfam" id="TIGR04276">
    <property type="entry name" value="FxsC_Cterm"/>
    <property type="match status" value="1"/>
</dbReference>
<dbReference type="Pfam" id="PF13676">
    <property type="entry name" value="TIR_2"/>
    <property type="match status" value="1"/>
</dbReference>
<comment type="caution">
    <text evidence="3">The sequence shown here is derived from an EMBL/GenBank/DDBJ whole genome shotgun (WGS) entry which is preliminary data.</text>
</comment>
<organism evidence="3 4">
    <name type="scientific">Actinacidiphila polyblastidii</name>
    <dbReference type="NCBI Taxonomy" id="3110430"/>
    <lineage>
        <taxon>Bacteria</taxon>
        <taxon>Bacillati</taxon>
        <taxon>Actinomycetota</taxon>
        <taxon>Actinomycetes</taxon>
        <taxon>Kitasatosporales</taxon>
        <taxon>Streptomycetaceae</taxon>
        <taxon>Actinacidiphila</taxon>
    </lineage>
</organism>
<evidence type="ECO:0000256" key="1">
    <source>
        <dbReference type="SAM" id="MobiDB-lite"/>
    </source>
</evidence>
<keyword evidence="4" id="KW-1185">Reference proteome</keyword>
<dbReference type="InterPro" id="IPR035897">
    <property type="entry name" value="Toll_tir_struct_dom_sf"/>
</dbReference>
<feature type="region of interest" description="Disordered" evidence="1">
    <location>
        <begin position="400"/>
        <end position="438"/>
    </location>
</feature>
<name>A0ABU7P9V3_9ACTN</name>
<evidence type="ECO:0000259" key="2">
    <source>
        <dbReference type="Pfam" id="PF13676"/>
    </source>
</evidence>
<dbReference type="NCBIfam" id="NF040588">
    <property type="entry name" value="FxsC_Nterm"/>
    <property type="match status" value="1"/>
</dbReference>
<dbReference type="Gene3D" id="3.40.50.10140">
    <property type="entry name" value="Toll/interleukin-1 receptor homology (TIR) domain"/>
    <property type="match status" value="1"/>
</dbReference>
<evidence type="ECO:0000313" key="4">
    <source>
        <dbReference type="Proteomes" id="UP001344658"/>
    </source>
</evidence>
<dbReference type="InterPro" id="IPR026367">
    <property type="entry name" value="FxsC_C"/>
</dbReference>
<feature type="compositionally biased region" description="Low complexity" evidence="1">
    <location>
        <begin position="410"/>
        <end position="422"/>
    </location>
</feature>
<accession>A0ABU7P9V3</accession>
<sequence>MLISGQGRGHDAAPYFFLSYAHTPRPESNVPDPDLWVGRLYQDLCDHVLAMTDLGAGAPVGFMDRDIRSGEGWSERLADSLATCRVFVPLFSPRYFGSVQCGKEWYAFAQREVQEHARSNRVSEAIVPALWVPVPPNRLPNAAERLQFNHNALGDAYATEGLYGLIKLTMFRSAYELAVYELAKRIVKVAQSGAVSPGAPVDYRRIPSAFGEARGPRTLRITVAACVRDRLPQGRSAAYYGERAADWNPFHPSSSRPLAAVAADLARTFDYEPTVASLDDDAGSAGPAAPGGPEILIVDRWTAGDPRWRARLAALDATRPWTAVVVAWNRDDAQSNDAEGELTSLLEQAMPHGTGQGPPACRTAARGVHSLESLTDILPQVVEWSAAQYLKHAPAYPPDAPRAKRFRLLAPEASPAAAVAPPRGRPPAGTPDDTEDPR</sequence>
<gene>
    <name evidence="3" type="ORF">V2S66_11490</name>
</gene>
<dbReference type="EMBL" id="JAZEWV010000007">
    <property type="protein sequence ID" value="MEE4542586.1"/>
    <property type="molecule type" value="Genomic_DNA"/>
</dbReference>
<dbReference type="Proteomes" id="UP001344658">
    <property type="component" value="Unassembled WGS sequence"/>
</dbReference>
<dbReference type="SUPFAM" id="SSF52200">
    <property type="entry name" value="Toll/Interleukin receptor TIR domain"/>
    <property type="match status" value="1"/>
</dbReference>
<reference evidence="3 4" key="1">
    <citation type="submission" date="2023-12" db="EMBL/GenBank/DDBJ databases">
        <title>Streptomyces sp. V4-01.</title>
        <authorList>
            <person name="Somphong A."/>
            <person name="Phongsopitanun W."/>
        </authorList>
    </citation>
    <scope>NUCLEOTIDE SEQUENCE [LARGE SCALE GENOMIC DNA]</scope>
    <source>
        <strain evidence="3 4">V4-01</strain>
    </source>
</reference>
<dbReference type="InterPro" id="IPR000157">
    <property type="entry name" value="TIR_dom"/>
</dbReference>
<dbReference type="InterPro" id="IPR047603">
    <property type="entry name" value="FxsC_N"/>
</dbReference>
<dbReference type="RefSeq" id="WP_330794518.1">
    <property type="nucleotide sequence ID" value="NZ_JAZEWV010000007.1"/>
</dbReference>
<proteinExistence type="predicted"/>
<feature type="domain" description="TIR" evidence="2">
    <location>
        <begin position="16"/>
        <end position="130"/>
    </location>
</feature>